<evidence type="ECO:0000256" key="4">
    <source>
        <dbReference type="ARBA" id="ARBA00012744"/>
    </source>
</evidence>
<dbReference type="FunFam" id="2.60.40.10:FF:000495">
    <property type="entry name" value="Periplasmic beta-glucosidase"/>
    <property type="match status" value="1"/>
</dbReference>
<dbReference type="OrthoDB" id="9805821at2"/>
<accession>A0A6G1U0Y0</accession>
<sequence>MKTKKLLMLALGACLLASCGNKSASGDGKMDAFIGDLMSRMTLTEKVGQLNLLAVPSFVSGDSSDDNDSREQLIIDGKLGAMYGSFVAEDLLAAQKLAVEKSRLGIPLMFGYDVIHGLQTVQPIPLGLSTSWNPELVERGTRIAAIEASASGINWVYSPMVDICRDARWGRIAECFGEDPYLSGEMGRAMVRGYQGDDLSDSTTVMACVKHYALYGAAEGGRDYNIVNMSRQEALNGFLPPYRECAFEGAGSFMASFNDFEGIPCHVNHYFMTELLRDTWGFNGFVTSDYEGINECVKHGMGTIEDVSARALQAGVDMDLNGQAYMDNLEKLVKDGKVKEKDIDVACRRILEAKYKLGLFQDPYRYLNMDRYKADIRTKEAQQMSREIAQECQVLLKNEGDVLPLKKSAKIALVGYIATSGKEMQGCWAFSSYADSCVTFLQGMQEAVAGEGGSVSYAEGCWLLEDGQREQDLVNQYLGAYKPGQKIKPVHTRQQAQLMAEAVALARRSDVVVAALGELNNMNGEGTSRSDITLGRTQIELLKALKATGKPVVLLLSTGRPLALTDAEPLCDAILCTWNLGDQAGRAAADVLFGDVNPSARLTTSWPRNVGQCPIYYNHKNTGRPHEDGKPYQRFKSNYQDCLHGPLFPFGHGLSYTTFEYSDVTLSSNESMADGTVKASVTVKNTGQRDGKEVVQLYIKDVYATCSRPVMELKGFQKISLKAGEQKTVEFEIGRKQLEYYDHALKQVVEPGDFEIMIGHDSQNVKKATLTIKN</sequence>
<evidence type="ECO:0000256" key="2">
    <source>
        <dbReference type="ARBA" id="ARBA00004418"/>
    </source>
</evidence>
<dbReference type="EC" id="3.2.1.21" evidence="4"/>
<dbReference type="InterPro" id="IPR013783">
    <property type="entry name" value="Ig-like_fold"/>
</dbReference>
<dbReference type="InterPro" id="IPR017853">
    <property type="entry name" value="GH"/>
</dbReference>
<dbReference type="SMART" id="SM01217">
    <property type="entry name" value="Fn3_like"/>
    <property type="match status" value="1"/>
</dbReference>
<dbReference type="FunFam" id="3.40.50.1700:FF:000004">
    <property type="entry name" value="Periplasmic beta-glucosidase"/>
    <property type="match status" value="1"/>
</dbReference>
<dbReference type="InterPro" id="IPR036881">
    <property type="entry name" value="Glyco_hydro_3_C_sf"/>
</dbReference>
<dbReference type="FunFam" id="3.20.20.300:FF:000005">
    <property type="entry name" value="Periplasmic beta-glucosidase"/>
    <property type="match status" value="1"/>
</dbReference>
<dbReference type="GO" id="GO:0042597">
    <property type="term" value="C:periplasmic space"/>
    <property type="evidence" value="ECO:0007669"/>
    <property type="project" value="UniProtKB-SubCell"/>
</dbReference>
<dbReference type="Gene3D" id="3.40.50.1700">
    <property type="entry name" value="Glycoside hydrolase family 3 C-terminal domain"/>
    <property type="match status" value="1"/>
</dbReference>
<dbReference type="AlphaFoldDB" id="A0A6G1U0Y0"/>
<evidence type="ECO:0000313" key="13">
    <source>
        <dbReference type="Proteomes" id="UP000480425"/>
    </source>
</evidence>
<dbReference type="NCBIfam" id="NF011678">
    <property type="entry name" value="PRK15098.1"/>
    <property type="match status" value="1"/>
</dbReference>
<dbReference type="RefSeq" id="WP_153123987.1">
    <property type="nucleotide sequence ID" value="NZ_VZCB01000075.1"/>
</dbReference>
<dbReference type="PANTHER" id="PTHR30620">
    <property type="entry name" value="PERIPLASMIC BETA-GLUCOSIDASE-RELATED"/>
    <property type="match status" value="1"/>
</dbReference>
<keyword evidence="7 12" id="KW-0378">Hydrolase</keyword>
<feature type="chain" id="PRO_5026167158" description="Periplasmic beta-glucosidase" evidence="10">
    <location>
        <begin position="25"/>
        <end position="774"/>
    </location>
</feature>
<dbReference type="Gene3D" id="3.20.20.300">
    <property type="entry name" value="Glycoside hydrolase, family 3, N-terminal domain"/>
    <property type="match status" value="1"/>
</dbReference>
<evidence type="ECO:0000256" key="3">
    <source>
        <dbReference type="ARBA" id="ARBA00005336"/>
    </source>
</evidence>
<dbReference type="Proteomes" id="UP000480425">
    <property type="component" value="Unassembled WGS sequence"/>
</dbReference>
<dbReference type="PANTHER" id="PTHR30620:SF16">
    <property type="entry name" value="LYSOSOMAL BETA GLUCOSIDASE"/>
    <property type="match status" value="1"/>
</dbReference>
<reference evidence="12 13" key="1">
    <citation type="submission" date="2019-09" db="EMBL/GenBank/DDBJ databases">
        <title>Distinct polysaccharide growth profiles of human intestinal Prevotella copri isolates.</title>
        <authorList>
            <person name="Fehlner-Peach H."/>
            <person name="Magnabosco C."/>
            <person name="Raghavan V."/>
            <person name="Scher J.U."/>
            <person name="Tett A."/>
            <person name="Cox L.M."/>
            <person name="Gottsegen C."/>
            <person name="Watters A."/>
            <person name="Wiltshire- Gordon J.D."/>
            <person name="Segata N."/>
            <person name="Bonneau R."/>
            <person name="Littman D.R."/>
        </authorList>
    </citation>
    <scope>NUCLEOTIDE SEQUENCE [LARGE SCALE GENOMIC DNA]</scope>
    <source>
        <strain evidence="13">iA622</strain>
    </source>
</reference>
<evidence type="ECO:0000256" key="9">
    <source>
        <dbReference type="ARBA" id="ARBA00067498"/>
    </source>
</evidence>
<evidence type="ECO:0000256" key="1">
    <source>
        <dbReference type="ARBA" id="ARBA00000448"/>
    </source>
</evidence>
<comment type="similarity">
    <text evidence="3">Belongs to the glycosyl hydrolase 3 family.</text>
</comment>
<dbReference type="InterPro" id="IPR001764">
    <property type="entry name" value="Glyco_hydro_3_N"/>
</dbReference>
<feature type="signal peptide" evidence="10">
    <location>
        <begin position="1"/>
        <end position="24"/>
    </location>
</feature>
<dbReference type="Gene3D" id="2.60.40.10">
    <property type="entry name" value="Immunoglobulins"/>
    <property type="match status" value="1"/>
</dbReference>
<evidence type="ECO:0000313" key="12">
    <source>
        <dbReference type="EMBL" id="MQN81066.1"/>
    </source>
</evidence>
<dbReference type="GO" id="GO:0009251">
    <property type="term" value="P:glucan catabolic process"/>
    <property type="evidence" value="ECO:0007669"/>
    <property type="project" value="TreeGrafter"/>
</dbReference>
<keyword evidence="8 12" id="KW-0326">Glycosidase</keyword>
<dbReference type="Pfam" id="PF14310">
    <property type="entry name" value="Fn3-like"/>
    <property type="match status" value="1"/>
</dbReference>
<organism evidence="12 13">
    <name type="scientific">Segatella copri</name>
    <dbReference type="NCBI Taxonomy" id="165179"/>
    <lineage>
        <taxon>Bacteria</taxon>
        <taxon>Pseudomonadati</taxon>
        <taxon>Bacteroidota</taxon>
        <taxon>Bacteroidia</taxon>
        <taxon>Bacteroidales</taxon>
        <taxon>Prevotellaceae</taxon>
        <taxon>Segatella</taxon>
    </lineage>
</organism>
<dbReference type="Pfam" id="PF00933">
    <property type="entry name" value="Glyco_hydro_3"/>
    <property type="match status" value="1"/>
</dbReference>
<feature type="domain" description="Fibronectin type III-like" evidence="11">
    <location>
        <begin position="693"/>
        <end position="762"/>
    </location>
</feature>
<protein>
    <recommendedName>
        <fullName evidence="9">Periplasmic beta-glucosidase</fullName>
        <ecNumber evidence="4">3.2.1.21</ecNumber>
    </recommendedName>
</protein>
<dbReference type="InterPro" id="IPR051915">
    <property type="entry name" value="Cellulose_Degrad_GH3"/>
</dbReference>
<comment type="catalytic activity">
    <reaction evidence="1">
        <text>Hydrolysis of terminal, non-reducing beta-D-glucosyl residues with release of beta-D-glucose.</text>
        <dbReference type="EC" id="3.2.1.21"/>
    </reaction>
</comment>
<evidence type="ECO:0000256" key="5">
    <source>
        <dbReference type="ARBA" id="ARBA00022729"/>
    </source>
</evidence>
<keyword evidence="6" id="KW-0574">Periplasm</keyword>
<keyword evidence="5 10" id="KW-0732">Signal</keyword>
<dbReference type="InterPro" id="IPR026891">
    <property type="entry name" value="Fn3-like"/>
</dbReference>
<evidence type="ECO:0000256" key="6">
    <source>
        <dbReference type="ARBA" id="ARBA00022764"/>
    </source>
</evidence>
<dbReference type="PROSITE" id="PS51257">
    <property type="entry name" value="PROKAR_LIPOPROTEIN"/>
    <property type="match status" value="1"/>
</dbReference>
<dbReference type="PRINTS" id="PR00133">
    <property type="entry name" value="GLHYDRLASE3"/>
</dbReference>
<evidence type="ECO:0000256" key="7">
    <source>
        <dbReference type="ARBA" id="ARBA00022801"/>
    </source>
</evidence>
<dbReference type="Pfam" id="PF01915">
    <property type="entry name" value="Glyco_hydro_3_C"/>
    <property type="match status" value="1"/>
</dbReference>
<evidence type="ECO:0000256" key="10">
    <source>
        <dbReference type="SAM" id="SignalP"/>
    </source>
</evidence>
<dbReference type="EMBL" id="VZCB01000075">
    <property type="protein sequence ID" value="MQN81066.1"/>
    <property type="molecule type" value="Genomic_DNA"/>
</dbReference>
<dbReference type="GO" id="GO:0008422">
    <property type="term" value="F:beta-glucosidase activity"/>
    <property type="evidence" value="ECO:0007669"/>
    <property type="project" value="UniProtKB-EC"/>
</dbReference>
<comment type="subcellular location">
    <subcellularLocation>
        <location evidence="2">Periplasm</location>
    </subcellularLocation>
</comment>
<proteinExistence type="inferred from homology"/>
<dbReference type="InterPro" id="IPR002772">
    <property type="entry name" value="Glyco_hydro_3_C"/>
</dbReference>
<comment type="caution">
    <text evidence="12">The sequence shown here is derived from an EMBL/GenBank/DDBJ whole genome shotgun (WGS) entry which is preliminary data.</text>
</comment>
<name>A0A6G1U0Y0_9BACT</name>
<dbReference type="SUPFAM" id="SSF51445">
    <property type="entry name" value="(Trans)glycosidases"/>
    <property type="match status" value="1"/>
</dbReference>
<dbReference type="SUPFAM" id="SSF52279">
    <property type="entry name" value="Beta-D-glucan exohydrolase, C-terminal domain"/>
    <property type="match status" value="1"/>
</dbReference>
<evidence type="ECO:0000256" key="8">
    <source>
        <dbReference type="ARBA" id="ARBA00023295"/>
    </source>
</evidence>
<evidence type="ECO:0000259" key="11">
    <source>
        <dbReference type="SMART" id="SM01217"/>
    </source>
</evidence>
<gene>
    <name evidence="12" type="primary">bglX</name>
    <name evidence="12" type="ORF">F7D73_08880</name>
</gene>
<dbReference type="InterPro" id="IPR036962">
    <property type="entry name" value="Glyco_hydro_3_N_sf"/>
</dbReference>